<dbReference type="InterPro" id="IPR011009">
    <property type="entry name" value="Kinase-like_dom_sf"/>
</dbReference>
<dbReference type="GO" id="GO:0046872">
    <property type="term" value="F:metal ion binding"/>
    <property type="evidence" value="ECO:0007669"/>
    <property type="project" value="UniProtKB-KW"/>
</dbReference>
<dbReference type="GO" id="GO:0047471">
    <property type="term" value="F:maltose alpha-D-glucosyltransferase activity"/>
    <property type="evidence" value="ECO:0007669"/>
    <property type="project" value="UniProtKB-EC"/>
</dbReference>
<keyword evidence="4" id="KW-0479">Metal-binding</keyword>
<protein>
    <recommendedName>
        <fullName evidence="3">maltose alpha-D-glucosyltransferase</fullName>
        <ecNumber evidence="3">5.4.99.16</ecNumber>
    </recommendedName>
    <alternativeName>
        <fullName evidence="7">Maltose alpha-D-glucosyltransferase</fullName>
    </alternativeName>
</protein>
<dbReference type="SUPFAM" id="SSF51011">
    <property type="entry name" value="Glycosyl hydrolase domain"/>
    <property type="match status" value="1"/>
</dbReference>
<comment type="similarity">
    <text evidence="2">Belongs to the glycosyl hydrolase 13 family. TreS subfamily.</text>
</comment>
<dbReference type="Proteomes" id="UP000077177">
    <property type="component" value="Chromosome"/>
</dbReference>
<dbReference type="EC" id="5.4.99.16" evidence="3"/>
<dbReference type="PANTHER" id="PTHR10357">
    <property type="entry name" value="ALPHA-AMYLASE FAMILY MEMBER"/>
    <property type="match status" value="1"/>
</dbReference>
<dbReference type="SMART" id="SM00642">
    <property type="entry name" value="Aamy"/>
    <property type="match status" value="1"/>
</dbReference>
<dbReference type="OrthoDB" id="9806009at2"/>
<dbReference type="SUPFAM" id="SSF51445">
    <property type="entry name" value="(Trans)glycosidases"/>
    <property type="match status" value="1"/>
</dbReference>
<dbReference type="Gene3D" id="3.20.20.80">
    <property type="entry name" value="Glycosidases"/>
    <property type="match status" value="1"/>
</dbReference>
<dbReference type="GO" id="GO:0005975">
    <property type="term" value="P:carbohydrate metabolic process"/>
    <property type="evidence" value="ECO:0007669"/>
    <property type="project" value="InterPro"/>
</dbReference>
<dbReference type="STRING" id="1492898.SY85_01035"/>
<evidence type="ECO:0000256" key="6">
    <source>
        <dbReference type="ARBA" id="ARBA00023235"/>
    </source>
</evidence>
<evidence type="ECO:0000259" key="8">
    <source>
        <dbReference type="SMART" id="SM00642"/>
    </source>
</evidence>
<organism evidence="9 10">
    <name type="scientific">Flavisolibacter tropicus</name>
    <dbReference type="NCBI Taxonomy" id="1492898"/>
    <lineage>
        <taxon>Bacteria</taxon>
        <taxon>Pseudomonadati</taxon>
        <taxon>Bacteroidota</taxon>
        <taxon>Chitinophagia</taxon>
        <taxon>Chitinophagales</taxon>
        <taxon>Chitinophagaceae</taxon>
        <taxon>Flavisolibacter</taxon>
    </lineage>
</organism>
<dbReference type="InterPro" id="IPR013780">
    <property type="entry name" value="Glyco_hydro_b"/>
</dbReference>
<dbReference type="Gene3D" id="3.90.400.10">
    <property type="entry name" value="Oligo-1,6-glucosidase, Domain 2"/>
    <property type="match status" value="1"/>
</dbReference>
<feature type="domain" description="Glycosyl hydrolase family 13 catalytic" evidence="8">
    <location>
        <begin position="22"/>
        <end position="421"/>
    </location>
</feature>
<gene>
    <name evidence="9" type="ORF">SY85_01035</name>
</gene>
<evidence type="ECO:0000256" key="1">
    <source>
        <dbReference type="ARBA" id="ARBA00001595"/>
    </source>
</evidence>
<dbReference type="Gene3D" id="3.90.1200.10">
    <property type="match status" value="1"/>
</dbReference>
<keyword evidence="6" id="KW-0413">Isomerase</keyword>
<dbReference type="EMBL" id="CP011390">
    <property type="protein sequence ID" value="ANE49293.1"/>
    <property type="molecule type" value="Genomic_DNA"/>
</dbReference>
<dbReference type="PATRIC" id="fig|1492898.3.peg.234"/>
<dbReference type="Pfam" id="PF16657">
    <property type="entry name" value="Malt_amylase_C"/>
    <property type="match status" value="1"/>
</dbReference>
<dbReference type="InterPro" id="IPR006047">
    <property type="entry name" value="GH13_cat_dom"/>
</dbReference>
<evidence type="ECO:0000313" key="10">
    <source>
        <dbReference type="Proteomes" id="UP000077177"/>
    </source>
</evidence>
<evidence type="ECO:0000256" key="4">
    <source>
        <dbReference type="ARBA" id="ARBA00022723"/>
    </source>
</evidence>
<dbReference type="InterPro" id="IPR045857">
    <property type="entry name" value="O16G_dom_2"/>
</dbReference>
<evidence type="ECO:0000256" key="3">
    <source>
        <dbReference type="ARBA" id="ARBA00012619"/>
    </source>
</evidence>
<dbReference type="Gene3D" id="2.60.40.1180">
    <property type="entry name" value="Golgi alpha-mannosidase II"/>
    <property type="match status" value="1"/>
</dbReference>
<dbReference type="CDD" id="cd11334">
    <property type="entry name" value="AmyAc_TreS"/>
    <property type="match status" value="1"/>
</dbReference>
<reference evidence="9 10" key="2">
    <citation type="journal article" date="2016" name="Int. J. Syst. Evol. Microbiol.">
        <title>Flavisolibacter tropicus sp. nov., isolated from tropical soil.</title>
        <authorList>
            <person name="Lee J.J."/>
            <person name="Kang M.S."/>
            <person name="Kim G.S."/>
            <person name="Lee C.S."/>
            <person name="Lim S."/>
            <person name="Lee J."/>
            <person name="Roh S.H."/>
            <person name="Kang H."/>
            <person name="Ha J.M."/>
            <person name="Bae S."/>
            <person name="Jung H.Y."/>
            <person name="Kim M.K."/>
        </authorList>
    </citation>
    <scope>NUCLEOTIDE SEQUENCE [LARGE SCALE GENOMIC DNA]</scope>
    <source>
        <strain evidence="9 10">LCS9</strain>
    </source>
</reference>
<evidence type="ECO:0000256" key="2">
    <source>
        <dbReference type="ARBA" id="ARBA00005496"/>
    </source>
</evidence>
<reference evidence="10" key="1">
    <citation type="submission" date="2015-01" db="EMBL/GenBank/DDBJ databases">
        <title>Flavisolibacter sp./LCS9/ whole genome sequencing.</title>
        <authorList>
            <person name="Kim M.K."/>
            <person name="Srinivasan S."/>
            <person name="Lee J.-J."/>
        </authorList>
    </citation>
    <scope>NUCLEOTIDE SEQUENCE [LARGE SCALE GENOMIC DNA]</scope>
    <source>
        <strain evidence="10">LCS9</strain>
    </source>
</reference>
<dbReference type="PANTHER" id="PTHR10357:SF219">
    <property type="entry name" value="MALTOSE ALPHA-D-GLUCOSYLTRANSFERASE"/>
    <property type="match status" value="1"/>
</dbReference>
<dbReference type="InterPro" id="IPR032091">
    <property type="entry name" value="Malt_amylase-like_C"/>
</dbReference>
<dbReference type="InterPro" id="IPR012810">
    <property type="entry name" value="TreS/a-amylase_N"/>
</dbReference>
<dbReference type="AlphaFoldDB" id="A0A172TRA3"/>
<dbReference type="FunFam" id="3.20.20.80:FF:000055">
    <property type="entry name" value="Trehalose synthase"/>
    <property type="match status" value="1"/>
</dbReference>
<proteinExistence type="inferred from homology"/>
<keyword evidence="5" id="KW-0106">Calcium</keyword>
<dbReference type="KEGG" id="fla:SY85_01035"/>
<keyword evidence="10" id="KW-1185">Reference proteome</keyword>
<evidence type="ECO:0000256" key="7">
    <source>
        <dbReference type="ARBA" id="ARBA00031378"/>
    </source>
</evidence>
<evidence type="ECO:0000256" key="5">
    <source>
        <dbReference type="ARBA" id="ARBA00022837"/>
    </source>
</evidence>
<sequence>MATNNSVIDDKLHWYKDAIIYELHIKAFRDSNGDGIGDFQGLLDKLDYLQDLGITAIWVLPFYPSPLKDDGYDIADYYSINNSYGTLDQFKAFLAEAHKRNLKVITELVINHTSDQHPWFQRARSAHKGSIEREFYVWSDDPTQYKDVRIIFQDFEASNWTWDPVAQQYYWHRFFHHQPDLNYDNPIVQEEIFKIMDYWCSMGVDGFRLDAVPYLFEREGTNGENLPETHAFLKKLRHHVDTHYPGTVFLAEANMWPEDSASYFGDGDECHMNYHFPVMPRMFMAMQQEDRYPITDIFDQTPPIPPTCQWAIFLRNHDELTLEMVTDEERDFMYKVYAKDPKAKINLGIRHRLAPLMDNSLRKIELMNSLLFSLPGTPVIYYGDEIGMGDNFYLGDRDGVRTPMQWSADRNAGFSEANPQSLYLPVILDPEYSYESVNVEMQRRNTSSLFWFMKRIINMRKNHKAFGRGDMQFLHVENPKVLAFTRTYQDETLLIVANLAKYAQPAEIDLKAFKGNIPVEAFSKNQFPAIKENTPYFFTLSPHSFQWFILQKAYAQTEDKKTLPTIQADSLESVFESRNLKELTEIVLPTFLQKRSWFKGKNRTIYSITISHKTSIPLVEAQAILLILEVAYESGLPENYQLAVTICEGVDARKLVEETPEAVLAFLRPDGEFTVLCDAFYFPFYQQFLINSLAEGKQLTTTTGKLNFKITTRLAFRPEESTHVKSKIHTVDENNTSITYNQSFFLKMYREVDKSINPDVETTSYLSTRNLFEHIPKYLGAIEWQLEKEVIVLGMVQELIENHGTGYSYMLERINNYIERILARDRNFLNPAERYGSLIEPLSFEELPEHLQVLLGNRAADFAKLLGERTGEMHVALAAIPNTDFQPEEFSLHYQRSLFSAMQSLVRESFQSLQKHFDDLPIDVKQEANEMFHSKDHLLNMLKRIYAKKLNVVKVRHHGNFHLDKVLLTGKDLVIQDFGGDPMRSFSERRIKRSPLRDVADMVCSFYYVAYEGFFTNPHVTAEERAGLLPFARLWAYYMSSFFIKAYLNKVKGSSFVPKDKQDLRILGQTLLLQKALYRFNIELNNRPDRVIIPLHLIAAIIKETKELKSSNSMTNTMQAGT</sequence>
<accession>A0A172TRA3</accession>
<dbReference type="RefSeq" id="WP_066401371.1">
    <property type="nucleotide sequence ID" value="NZ_CP011390.1"/>
</dbReference>
<dbReference type="Pfam" id="PF00128">
    <property type="entry name" value="Alpha-amylase"/>
    <property type="match status" value="2"/>
</dbReference>
<dbReference type="NCBIfam" id="TIGR02456">
    <property type="entry name" value="treS_nterm"/>
    <property type="match status" value="1"/>
</dbReference>
<dbReference type="InterPro" id="IPR017853">
    <property type="entry name" value="GH"/>
</dbReference>
<name>A0A172TRA3_9BACT</name>
<comment type="catalytic activity">
    <reaction evidence="1">
        <text>D-maltose = alpha,alpha-trehalose</text>
        <dbReference type="Rhea" id="RHEA:15145"/>
        <dbReference type="ChEBI" id="CHEBI:16551"/>
        <dbReference type="ChEBI" id="CHEBI:17306"/>
        <dbReference type="EC" id="5.4.99.16"/>
    </reaction>
</comment>
<dbReference type="SUPFAM" id="SSF56112">
    <property type="entry name" value="Protein kinase-like (PK-like)"/>
    <property type="match status" value="1"/>
</dbReference>
<evidence type="ECO:0000313" key="9">
    <source>
        <dbReference type="EMBL" id="ANE49293.1"/>
    </source>
</evidence>